<organism evidence="1 2">
    <name type="scientific">Ixodes persulcatus</name>
    <name type="common">Taiga tick</name>
    <dbReference type="NCBI Taxonomy" id="34615"/>
    <lineage>
        <taxon>Eukaryota</taxon>
        <taxon>Metazoa</taxon>
        <taxon>Ecdysozoa</taxon>
        <taxon>Arthropoda</taxon>
        <taxon>Chelicerata</taxon>
        <taxon>Arachnida</taxon>
        <taxon>Acari</taxon>
        <taxon>Parasitiformes</taxon>
        <taxon>Ixodida</taxon>
        <taxon>Ixodoidea</taxon>
        <taxon>Ixodidae</taxon>
        <taxon>Ixodinae</taxon>
        <taxon>Ixodes</taxon>
    </lineage>
</organism>
<reference evidence="1 2" key="1">
    <citation type="journal article" date="2020" name="Cell">
        <title>Large-Scale Comparative Analyses of Tick Genomes Elucidate Their Genetic Diversity and Vector Capacities.</title>
        <authorList>
            <consortium name="Tick Genome and Microbiome Consortium (TIGMIC)"/>
            <person name="Jia N."/>
            <person name="Wang J."/>
            <person name="Shi W."/>
            <person name="Du L."/>
            <person name="Sun Y."/>
            <person name="Zhan W."/>
            <person name="Jiang J.F."/>
            <person name="Wang Q."/>
            <person name="Zhang B."/>
            <person name="Ji P."/>
            <person name="Bell-Sakyi L."/>
            <person name="Cui X.M."/>
            <person name="Yuan T.T."/>
            <person name="Jiang B.G."/>
            <person name="Yang W.F."/>
            <person name="Lam T.T."/>
            <person name="Chang Q.C."/>
            <person name="Ding S.J."/>
            <person name="Wang X.J."/>
            <person name="Zhu J.G."/>
            <person name="Ruan X.D."/>
            <person name="Zhao L."/>
            <person name="Wei J.T."/>
            <person name="Ye R.Z."/>
            <person name="Que T.C."/>
            <person name="Du C.H."/>
            <person name="Zhou Y.H."/>
            <person name="Cheng J.X."/>
            <person name="Dai P.F."/>
            <person name="Guo W.B."/>
            <person name="Han X.H."/>
            <person name="Huang E.J."/>
            <person name="Li L.F."/>
            <person name="Wei W."/>
            <person name="Gao Y.C."/>
            <person name="Liu J.Z."/>
            <person name="Shao H.Z."/>
            <person name="Wang X."/>
            <person name="Wang C.C."/>
            <person name="Yang T.C."/>
            <person name="Huo Q.B."/>
            <person name="Li W."/>
            <person name="Chen H.Y."/>
            <person name="Chen S.E."/>
            <person name="Zhou L.G."/>
            <person name="Ni X.B."/>
            <person name="Tian J.H."/>
            <person name="Sheng Y."/>
            <person name="Liu T."/>
            <person name="Pan Y.S."/>
            <person name="Xia L.Y."/>
            <person name="Li J."/>
            <person name="Zhao F."/>
            <person name="Cao W.C."/>
        </authorList>
    </citation>
    <scope>NUCLEOTIDE SEQUENCE [LARGE SCALE GENOMIC DNA]</scope>
    <source>
        <strain evidence="1">Iper-2018</strain>
    </source>
</reference>
<sequence length="412" mass="43729">MQLVSLFCKVIPRLGQAALATPCVRQLRHCSSEAPLQRTVLYDFHVRHGGKMVPFAGYEMPVQYGSMGIAASHLHTRKQASLFDVSHMLQSKLHGEDRVKFVESLVVSDIEGLVDDSGTLTVYTTETGGIIDDLIVNKAGDHLYVVSNAGCRDKDLAHVRAKLSEFQAAGGRASLEVMDDWALLAVQGPATARLLGPLVDKPLEPLTFMRSALVTIAGIPNCRITRCGYTGEDGVEISVPAGRAEELASALVGLEGLELAGLGARDTLRLEAGLCLYGQDIGMDTSPVEAGLVFTIGKRRRQTADFPGAKVILEQLAQKPARKRVGIVAKSGAPARCGAPIYDESGQKTLGAVTSGCPSPSVGANIAMGYVPTASAKIGTPLQLQVRGKMVPAVVAKMPFVPTHYHTPPKTA</sequence>
<gene>
    <name evidence="1" type="ORF">HPB47_008210</name>
</gene>
<dbReference type="EMBL" id="JABSTQ010011160">
    <property type="protein sequence ID" value="KAG0414636.1"/>
    <property type="molecule type" value="Genomic_DNA"/>
</dbReference>
<evidence type="ECO:0000313" key="1">
    <source>
        <dbReference type="EMBL" id="KAG0414636.1"/>
    </source>
</evidence>
<proteinExistence type="predicted"/>
<dbReference type="Proteomes" id="UP000805193">
    <property type="component" value="Unassembled WGS sequence"/>
</dbReference>
<protein>
    <submittedName>
        <fullName evidence="1">Uncharacterized protein</fullName>
    </submittedName>
</protein>
<accession>A0AC60P5N4</accession>
<keyword evidence="2" id="KW-1185">Reference proteome</keyword>
<comment type="caution">
    <text evidence="1">The sequence shown here is derived from an EMBL/GenBank/DDBJ whole genome shotgun (WGS) entry which is preliminary data.</text>
</comment>
<name>A0AC60P5N4_IXOPE</name>
<evidence type="ECO:0000313" key="2">
    <source>
        <dbReference type="Proteomes" id="UP000805193"/>
    </source>
</evidence>